<name>A0A6I2RFG3_FLAPL</name>
<organism evidence="9 10">
    <name type="scientific">Flavonifractor plautii</name>
    <name type="common">Fusobacterium plautii</name>
    <dbReference type="NCBI Taxonomy" id="292800"/>
    <lineage>
        <taxon>Bacteria</taxon>
        <taxon>Bacillati</taxon>
        <taxon>Bacillota</taxon>
        <taxon>Clostridia</taxon>
        <taxon>Eubacteriales</taxon>
        <taxon>Oscillospiraceae</taxon>
        <taxon>Flavonifractor</taxon>
    </lineage>
</organism>
<dbReference type="Proteomes" id="UP000434475">
    <property type="component" value="Unassembled WGS sequence"/>
</dbReference>
<evidence type="ECO:0000313" key="9">
    <source>
        <dbReference type="EMBL" id="MSB21962.1"/>
    </source>
</evidence>
<dbReference type="GO" id="GO:0005886">
    <property type="term" value="C:plasma membrane"/>
    <property type="evidence" value="ECO:0007669"/>
    <property type="project" value="UniProtKB-SubCell"/>
</dbReference>
<proteinExistence type="predicted"/>
<accession>A0A6I2RFG3</accession>
<dbReference type="PANTHER" id="PTHR37937">
    <property type="entry name" value="CONJUGATIVE TRANSFER: DNA TRANSPORT"/>
    <property type="match status" value="1"/>
</dbReference>
<feature type="compositionally biased region" description="Basic and acidic residues" evidence="6">
    <location>
        <begin position="664"/>
        <end position="675"/>
    </location>
</feature>
<feature type="transmembrane region" description="Helical" evidence="7">
    <location>
        <begin position="53"/>
        <end position="86"/>
    </location>
</feature>
<dbReference type="PANTHER" id="PTHR37937:SF1">
    <property type="entry name" value="CONJUGATIVE TRANSFER: DNA TRANSPORT"/>
    <property type="match status" value="1"/>
</dbReference>
<evidence type="ECO:0000256" key="2">
    <source>
        <dbReference type="ARBA" id="ARBA00022475"/>
    </source>
</evidence>
<dbReference type="EMBL" id="WKPR01000030">
    <property type="protein sequence ID" value="MSB21962.1"/>
    <property type="molecule type" value="Genomic_DNA"/>
</dbReference>
<evidence type="ECO:0000256" key="4">
    <source>
        <dbReference type="ARBA" id="ARBA00022989"/>
    </source>
</evidence>
<feature type="transmembrane region" description="Helical" evidence="7">
    <location>
        <begin position="107"/>
        <end position="125"/>
    </location>
</feature>
<evidence type="ECO:0000256" key="1">
    <source>
        <dbReference type="ARBA" id="ARBA00004651"/>
    </source>
</evidence>
<dbReference type="SUPFAM" id="SSF52540">
    <property type="entry name" value="P-loop containing nucleoside triphosphate hydrolases"/>
    <property type="match status" value="1"/>
</dbReference>
<dbReference type="InterPro" id="IPR051539">
    <property type="entry name" value="T4SS-coupling_protein"/>
</dbReference>
<evidence type="ECO:0000259" key="8">
    <source>
        <dbReference type="Pfam" id="PF12696"/>
    </source>
</evidence>
<evidence type="ECO:0000313" key="10">
    <source>
        <dbReference type="Proteomes" id="UP000434475"/>
    </source>
</evidence>
<gene>
    <name evidence="9" type="ORF">GKE97_21015</name>
</gene>
<sequence length="788" mass="87894">MNIGQPAYDYKDKNPQRKEIRYNMIEKVKSMAEKANTFFAEAGPQLSVTGQQFLAGLSILCILLSLLFFKNMFLPAMVLEFVSLVWYMFTGQSAPEMAGKAGLWSKINLYLNICLLVLVPYSWIAKAAGGGGGAALVGMAFMAVGAAGLTVFQMSDMGKGMWTKLAEVGTKMGKGEDPAYKPGDIILCKDKDLIESGAKDPREILPYKDRFLHMLILGPTGGGKTSQVILPMVDQDIKNFEAGVTVIEPKGDLAREVAMMAKVAGRPYIYFDPSVDNCPFFNPLVGDEDDVIENAVTTFLMLNPDSPQYFKDLSEQLVRYTLKVLKRLDKSEGVDGKYATFINMNTVLQNPNQDGRKLVTRFGQLKGETDAEQKENADIASWFINEYYAERSKVYENSSGIRAQVSKVIANRYLRGILNPDFDKGQRNQIDFDEHLEKGGVICICTAQGMMRDLGKFLGYFIILQLQSAVFRRPGNEDNRRAHFLYIDEFQTYSTPGFSDMLTQGRSYRVASHLATQARAQIAMGGGRDGKNFVELVSTNARNLIIFPGVSFVDAKYYSDQFGEHETVDVVKSESRKKFDLITGGLDRLGHPTESIREQKKMEALFSPTAIMKRPFGELTYSLIKYNSVQPAKVGVVQWLPKEYDRMLKDLIDTEIVPHEYRFQKEHGIRPQPEDKFEDFEFGSSPQSDPLLDPATAPTQTPASRPVPRPASGTNLGLGEEELAEDALKPPPGSDLPEDMIFDNGHNDPDPMDESFFGSPMTDKGLPQDDFRFDDLSGDPLIDDDDLI</sequence>
<protein>
    <submittedName>
        <fullName evidence="9">TraM recognition domain-containing protein</fullName>
    </submittedName>
</protein>
<evidence type="ECO:0000256" key="7">
    <source>
        <dbReference type="SAM" id="Phobius"/>
    </source>
</evidence>
<dbReference type="CDD" id="cd01127">
    <property type="entry name" value="TrwB_TraG_TraD_VirD4"/>
    <property type="match status" value="1"/>
</dbReference>
<keyword evidence="4 7" id="KW-1133">Transmembrane helix</keyword>
<comment type="subcellular location">
    <subcellularLocation>
        <location evidence="1">Cell membrane</location>
        <topology evidence="1">Multi-pass membrane protein</topology>
    </subcellularLocation>
</comment>
<reference evidence="9 10" key="1">
    <citation type="journal article" date="2019" name="Nat. Med.">
        <title>A library of human gut bacterial isolates paired with longitudinal multiomics data enables mechanistic microbiome research.</title>
        <authorList>
            <person name="Poyet M."/>
            <person name="Groussin M."/>
            <person name="Gibbons S.M."/>
            <person name="Avila-Pacheco J."/>
            <person name="Jiang X."/>
            <person name="Kearney S.M."/>
            <person name="Perrotta A.R."/>
            <person name="Berdy B."/>
            <person name="Zhao S."/>
            <person name="Lieberman T.D."/>
            <person name="Swanson P.K."/>
            <person name="Smith M."/>
            <person name="Roesemann S."/>
            <person name="Alexander J.E."/>
            <person name="Rich S.A."/>
            <person name="Livny J."/>
            <person name="Vlamakis H."/>
            <person name="Clish C."/>
            <person name="Bullock K."/>
            <person name="Deik A."/>
            <person name="Scott J."/>
            <person name="Pierce K.A."/>
            <person name="Xavier R.J."/>
            <person name="Alm E.J."/>
        </authorList>
    </citation>
    <scope>NUCLEOTIDE SEQUENCE [LARGE SCALE GENOMIC DNA]</scope>
    <source>
        <strain evidence="9 10">BIOML-A2</strain>
    </source>
</reference>
<dbReference type="InterPro" id="IPR032689">
    <property type="entry name" value="TraG-D_C"/>
</dbReference>
<feature type="transmembrane region" description="Helical" evidence="7">
    <location>
        <begin position="131"/>
        <end position="152"/>
    </location>
</feature>
<dbReference type="Pfam" id="PF12696">
    <property type="entry name" value="TraG-D_C"/>
    <property type="match status" value="1"/>
</dbReference>
<feature type="domain" description="TraD/TraG TraM recognition site" evidence="8">
    <location>
        <begin position="485"/>
        <end position="613"/>
    </location>
</feature>
<feature type="region of interest" description="Disordered" evidence="6">
    <location>
        <begin position="664"/>
        <end position="788"/>
    </location>
</feature>
<keyword evidence="5 7" id="KW-0472">Membrane</keyword>
<dbReference type="Gene3D" id="3.40.50.300">
    <property type="entry name" value="P-loop containing nucleotide triphosphate hydrolases"/>
    <property type="match status" value="2"/>
</dbReference>
<feature type="compositionally biased region" description="Basic and acidic residues" evidence="6">
    <location>
        <begin position="766"/>
        <end position="775"/>
    </location>
</feature>
<keyword evidence="2" id="KW-1003">Cell membrane</keyword>
<dbReference type="AlphaFoldDB" id="A0A6I2RFG3"/>
<keyword evidence="3 7" id="KW-0812">Transmembrane</keyword>
<comment type="caution">
    <text evidence="9">The sequence shown here is derived from an EMBL/GenBank/DDBJ whole genome shotgun (WGS) entry which is preliminary data.</text>
</comment>
<dbReference type="InterPro" id="IPR027417">
    <property type="entry name" value="P-loop_NTPase"/>
</dbReference>
<evidence type="ECO:0000256" key="5">
    <source>
        <dbReference type="ARBA" id="ARBA00023136"/>
    </source>
</evidence>
<evidence type="ECO:0000256" key="6">
    <source>
        <dbReference type="SAM" id="MobiDB-lite"/>
    </source>
</evidence>
<evidence type="ECO:0000256" key="3">
    <source>
        <dbReference type="ARBA" id="ARBA00022692"/>
    </source>
</evidence>